<organism evidence="1 2">
    <name type="scientific">Pseudomonas putida</name>
    <name type="common">Arthrobacter siderocapsulatus</name>
    <dbReference type="NCBI Taxonomy" id="303"/>
    <lineage>
        <taxon>Bacteria</taxon>
        <taxon>Pseudomonadati</taxon>
        <taxon>Pseudomonadota</taxon>
        <taxon>Gammaproteobacteria</taxon>
        <taxon>Pseudomonadales</taxon>
        <taxon>Pseudomonadaceae</taxon>
        <taxon>Pseudomonas</taxon>
    </lineage>
</organism>
<gene>
    <name evidence="1" type="ORF">BL240_21525</name>
</gene>
<reference evidence="1 2" key="1">
    <citation type="submission" date="2016-12" db="EMBL/GenBank/DDBJ databases">
        <title>Draft Genome Sequence of Mercury Resistant Pseudomonas DRA525.</title>
        <authorList>
            <person name="Drace K.M."/>
        </authorList>
    </citation>
    <scope>NUCLEOTIDE SEQUENCE [LARGE SCALE GENOMIC DNA]</scope>
    <source>
        <strain evidence="1 2">DRA525</strain>
    </source>
</reference>
<accession>A0A059V4T7</accession>
<name>A0A059V4T7_PSEPU</name>
<protein>
    <submittedName>
        <fullName evidence="1">Uncharacterized protein</fullName>
    </submittedName>
</protein>
<dbReference type="AlphaFoldDB" id="A0A059V4T7"/>
<dbReference type="KEGG" id="ppud:DW66_4458"/>
<dbReference type="EMBL" id="CP018743">
    <property type="protein sequence ID" value="APO83875.1"/>
    <property type="molecule type" value="Genomic_DNA"/>
</dbReference>
<evidence type="ECO:0000313" key="2">
    <source>
        <dbReference type="Proteomes" id="UP000185146"/>
    </source>
</evidence>
<dbReference type="KEGG" id="ppud:DW66_3503"/>
<sequence length="251" mass="26575">MQMRPTLPLFACLLSCASASVLGDTFSAAIGMDYSSGDYGTGTTSEIWYVPVVGKYETGPMTYKVTVPWLRITNPEVGPNGDPLPGGCRDVESGLGDTVASAGYALLDGSDGGLMLDLIGKVKFPTADEDQCLGTGEYDYTGQVDIAKAFGPVTGFATLGWKKFGDPPDSDFDDPIFASLGFAMPVAAGTSAGASYDWRQKVVSTGAQIKELTLFLTHKLNQQWKVQLYAVKGFSDASPDAEGGLMLFHAF</sequence>
<evidence type="ECO:0000313" key="1">
    <source>
        <dbReference type="EMBL" id="APO83875.1"/>
    </source>
</evidence>
<proteinExistence type="predicted"/>
<accession>A0A1L5PUX5</accession>
<dbReference type="Proteomes" id="UP000185146">
    <property type="component" value="Chromosome"/>
</dbReference>